<dbReference type="AntiFam" id="ANF00067">
    <property type="entry name" value="Translation of non-protein-coding upstream region of an enzyme"/>
</dbReference>
<dbReference type="Proteomes" id="UP000000530">
    <property type="component" value="Chromosome"/>
</dbReference>
<evidence type="ECO:0000313" key="2">
    <source>
        <dbReference type="Proteomes" id="UP000000530"/>
    </source>
</evidence>
<gene>
    <name evidence="1" type="ordered locus">SACOL1176</name>
</gene>
<reference evidence="1 2" key="1">
    <citation type="journal article" date="2005" name="J. Bacteriol.">
        <title>Insights on evolution of virulence and resistance from the complete genome analysis of an early methicillin-resistant Staphylococcus aureus strain and a biofilm-producing methicillin-resistant Staphylococcus epidermidis strain.</title>
        <authorList>
            <person name="Gill S.R."/>
            <person name="Fouts D.E."/>
            <person name="Archer G.L."/>
            <person name="Mongodin E.F."/>
            <person name="Deboy R.T."/>
            <person name="Ravel J."/>
            <person name="Paulsen I.T."/>
            <person name="Kolonay J.F."/>
            <person name="Brinkac L."/>
            <person name="Beanan M."/>
            <person name="Dodson R.J."/>
            <person name="Daugherty S.C."/>
            <person name="Madupu R."/>
            <person name="Angiuoli S.V."/>
            <person name="Durkin A.S."/>
            <person name="Haft D.H."/>
            <person name="Vamathevan J."/>
            <person name="Khouri H."/>
            <person name="Utterback T."/>
            <person name="Lee C."/>
            <person name="Dimitrov G."/>
            <person name="Jiang L."/>
            <person name="Qin H."/>
            <person name="Weidman J."/>
            <person name="Tran K."/>
            <person name="Kang K."/>
            <person name="Hance I.R."/>
            <person name="Nelson K.E."/>
            <person name="Fraser C.M."/>
        </authorList>
    </citation>
    <scope>NUCLEOTIDE SEQUENCE [LARGE SCALE GENOMIC DNA]</scope>
    <source>
        <strain evidence="1 2">COL</strain>
    </source>
</reference>
<dbReference type="EMBL" id="CP000046">
    <property type="protein sequence ID" value="AAW36555.1"/>
    <property type="molecule type" value="Genomic_DNA"/>
</dbReference>
<sequence>MGPRQLAHYCKLTFRQLLCWGPPQLALSVEFLFEILYVGAPPIIEKCLLHGHFHSVNYYQYNIVEPKTLIYYVLGSIPSFND</sequence>
<accession>A0A0H2WWY3</accession>
<evidence type="ECO:0000313" key="1">
    <source>
        <dbReference type="EMBL" id="AAW36555.1"/>
    </source>
</evidence>
<dbReference type="HOGENOM" id="CLU_153254_1_0_9"/>
<organism evidence="1 2">
    <name type="scientific">Staphylococcus aureus (strain COL)</name>
    <dbReference type="NCBI Taxonomy" id="93062"/>
    <lineage>
        <taxon>Bacteria</taxon>
        <taxon>Bacillati</taxon>
        <taxon>Bacillota</taxon>
        <taxon>Bacilli</taxon>
        <taxon>Bacillales</taxon>
        <taxon>Staphylococcaceae</taxon>
        <taxon>Staphylococcus</taxon>
    </lineage>
</organism>
<protein>
    <submittedName>
        <fullName evidence="1">Uncharacterized protein</fullName>
    </submittedName>
</protein>
<dbReference type="KEGG" id="sac:SACOL1176"/>
<dbReference type="AlphaFoldDB" id="A0A0H2WWY3"/>
<proteinExistence type="predicted"/>
<name>A0A0H2WWY3_STAAC</name>